<dbReference type="GO" id="GO:0008934">
    <property type="term" value="F:inositol monophosphate 1-phosphatase activity"/>
    <property type="evidence" value="ECO:0007669"/>
    <property type="project" value="InterPro"/>
</dbReference>
<comment type="cofactor">
    <cofactor evidence="2 7 8">
        <name>Mg(2+)</name>
        <dbReference type="ChEBI" id="CHEBI:18420"/>
    </cofactor>
</comment>
<evidence type="ECO:0000256" key="5">
    <source>
        <dbReference type="ARBA" id="ARBA00022801"/>
    </source>
</evidence>
<dbReference type="Gene3D" id="3.40.190.80">
    <property type="match status" value="1"/>
</dbReference>
<keyword evidence="4 7" id="KW-0479">Metal-binding</keyword>
<dbReference type="Gene3D" id="3.30.540.10">
    <property type="entry name" value="Fructose-1,6-Bisphosphatase, subunit A, domain 1"/>
    <property type="match status" value="1"/>
</dbReference>
<feature type="binding site" evidence="7">
    <location>
        <position position="234"/>
    </location>
    <ligand>
        <name>Mg(2+)</name>
        <dbReference type="ChEBI" id="CHEBI:18420"/>
        <label>1</label>
        <note>catalytic</note>
    </ligand>
</feature>
<dbReference type="FunFam" id="3.40.190.80:FF:000012">
    <property type="entry name" value="Inositol-1-monophosphatase"/>
    <property type="match status" value="1"/>
</dbReference>
<feature type="binding site" evidence="7">
    <location>
        <position position="71"/>
    </location>
    <ligand>
        <name>Mg(2+)</name>
        <dbReference type="ChEBI" id="CHEBI:18420"/>
        <label>1</label>
        <note>catalytic</note>
    </ligand>
</feature>
<dbReference type="PRINTS" id="PR00377">
    <property type="entry name" value="IMPHPHTASES"/>
</dbReference>
<dbReference type="Proteomes" id="UP000077154">
    <property type="component" value="Unassembled WGS sequence"/>
</dbReference>
<dbReference type="PANTHER" id="PTHR20854">
    <property type="entry name" value="INOSITOL MONOPHOSPHATASE"/>
    <property type="match status" value="1"/>
</dbReference>
<feature type="binding site" evidence="7">
    <location>
        <position position="89"/>
    </location>
    <ligand>
        <name>Mg(2+)</name>
        <dbReference type="ChEBI" id="CHEBI:18420"/>
        <label>1</label>
        <note>catalytic</note>
    </ligand>
</feature>
<evidence type="ECO:0000256" key="7">
    <source>
        <dbReference type="PIRSR" id="PIRSR600760-2"/>
    </source>
</evidence>
<dbReference type="PANTHER" id="PTHR20854:SF4">
    <property type="entry name" value="INOSITOL-1-MONOPHOSPHATASE-RELATED"/>
    <property type="match status" value="1"/>
</dbReference>
<protein>
    <recommendedName>
        <fullName evidence="8">Inositol-1-monophosphatase</fullName>
        <ecNumber evidence="8">3.1.3.25</ecNumber>
    </recommendedName>
</protein>
<feature type="binding site" evidence="7">
    <location>
        <position position="92"/>
    </location>
    <ligand>
        <name>Mg(2+)</name>
        <dbReference type="ChEBI" id="CHEBI:18420"/>
        <label>1</label>
        <note>catalytic</note>
    </ligand>
</feature>
<dbReference type="InterPro" id="IPR000760">
    <property type="entry name" value="Inositol_monophosphatase-like"/>
</dbReference>
<dbReference type="AlphaFoldDB" id="A0A177AES1"/>
<keyword evidence="5 8" id="KW-0378">Hydrolase</keyword>
<evidence type="ECO:0000256" key="8">
    <source>
        <dbReference type="RuleBase" id="RU364068"/>
    </source>
</evidence>
<dbReference type="EMBL" id="KV441391">
    <property type="protein sequence ID" value="OAF60605.1"/>
    <property type="molecule type" value="Genomic_DNA"/>
</dbReference>
<comment type="pathway">
    <text evidence="8">Polyol metabolism; myo-inositol biosynthesis; myo-inositol from D-glucose 6-phosphate: step 2/2.</text>
</comment>
<evidence type="ECO:0000256" key="6">
    <source>
        <dbReference type="ARBA" id="ARBA00022842"/>
    </source>
</evidence>
<dbReference type="InterPro" id="IPR033942">
    <property type="entry name" value="IMPase"/>
</dbReference>
<dbReference type="GO" id="GO:0046872">
    <property type="term" value="F:metal ion binding"/>
    <property type="evidence" value="ECO:0007669"/>
    <property type="project" value="UniProtKB-KW"/>
</dbReference>
<name>A0A177AES1_9PEZI</name>
<dbReference type="GeneID" id="36286517"/>
<dbReference type="RefSeq" id="XP_024325886.1">
    <property type="nucleotide sequence ID" value="XM_024467088.1"/>
</dbReference>
<accession>A0A177AES1</accession>
<organism evidence="9">
    <name type="scientific">Pseudogymnoascus destructans</name>
    <dbReference type="NCBI Taxonomy" id="655981"/>
    <lineage>
        <taxon>Eukaryota</taxon>
        <taxon>Fungi</taxon>
        <taxon>Dikarya</taxon>
        <taxon>Ascomycota</taxon>
        <taxon>Pezizomycotina</taxon>
        <taxon>Leotiomycetes</taxon>
        <taxon>Thelebolales</taxon>
        <taxon>Thelebolaceae</taxon>
        <taxon>Pseudogymnoascus</taxon>
    </lineage>
</organism>
<evidence type="ECO:0000256" key="2">
    <source>
        <dbReference type="ARBA" id="ARBA00001946"/>
    </source>
</evidence>
<dbReference type="SUPFAM" id="SSF56655">
    <property type="entry name" value="Carbohydrate phosphatase"/>
    <property type="match status" value="1"/>
</dbReference>
<dbReference type="InterPro" id="IPR020583">
    <property type="entry name" value="Inositol_monoP_metal-BS"/>
</dbReference>
<dbReference type="CDD" id="cd01639">
    <property type="entry name" value="IMPase"/>
    <property type="match status" value="1"/>
</dbReference>
<dbReference type="UniPathway" id="UPA00823">
    <property type="reaction ID" value="UER00788"/>
</dbReference>
<dbReference type="GO" id="GO:0007165">
    <property type="term" value="P:signal transduction"/>
    <property type="evidence" value="ECO:0007669"/>
    <property type="project" value="TreeGrafter"/>
</dbReference>
<keyword evidence="6 7" id="KW-0460">Magnesium</keyword>
<sequence length="295" mass="31787">MSDINLTEIHDLLVKVAYQAGKMIMSATPQTLGSDTKKNSADLVTETDKAVEAMVTSELRTAYPKFDFIGEETYYPGQPLTDAPTFVVDPIDGTTNFVHAFPSVCVSLGFTVGRVPTVGVIYNPFLNELWTAIKGQGSFLSQNGGPKQKLPLKASPEPLKDLSTCIVGVEWGSDRNGINFDIKVKAFAKLAASKEQGGAMVHSLRSMGSAALNLVAVAAGQLDVYWEGGCWAWDVAAAWCVLEEAGGIMRSGNPGEEVSVDCRKFLAVRGAPSGQQDIVDEIYRVLGDSRMDYHQ</sequence>
<reference evidence="9" key="1">
    <citation type="submission" date="2016-03" db="EMBL/GenBank/DDBJ databases">
        <title>Updated assembly of Pseudogymnoascus destructans, the fungus causing white-nose syndrome of bats.</title>
        <authorList>
            <person name="Palmer J.M."/>
            <person name="Drees K.P."/>
            <person name="Foster J.T."/>
            <person name="Lindner D.L."/>
        </authorList>
    </citation>
    <scope>NUCLEOTIDE SEQUENCE [LARGE SCALE GENOMIC DNA]</scope>
    <source>
        <strain evidence="9">20631-21</strain>
    </source>
</reference>
<dbReference type="EC" id="3.1.3.25" evidence="8"/>
<evidence type="ECO:0000256" key="1">
    <source>
        <dbReference type="ARBA" id="ARBA00001033"/>
    </source>
</evidence>
<proteinExistence type="inferred from homology"/>
<dbReference type="GO" id="GO:0006021">
    <property type="term" value="P:inositol biosynthetic process"/>
    <property type="evidence" value="ECO:0007669"/>
    <property type="project" value="UniProtKB-UniPathway"/>
</dbReference>
<dbReference type="Pfam" id="PF00459">
    <property type="entry name" value="Inositol_P"/>
    <property type="match status" value="1"/>
</dbReference>
<evidence type="ECO:0000313" key="9">
    <source>
        <dbReference type="EMBL" id="OAF60605.1"/>
    </source>
</evidence>
<comment type="catalytic activity">
    <reaction evidence="1 8">
        <text>a myo-inositol phosphate + H2O = myo-inositol + phosphate</text>
        <dbReference type="Rhea" id="RHEA:24056"/>
        <dbReference type="ChEBI" id="CHEBI:15377"/>
        <dbReference type="ChEBI" id="CHEBI:17268"/>
        <dbReference type="ChEBI" id="CHEBI:43474"/>
        <dbReference type="ChEBI" id="CHEBI:84139"/>
        <dbReference type="EC" id="3.1.3.25"/>
    </reaction>
</comment>
<dbReference type="PROSITE" id="PS00630">
    <property type="entry name" value="IMP_2"/>
    <property type="match status" value="1"/>
</dbReference>
<gene>
    <name evidence="9" type="ORF">VC83_03441</name>
</gene>
<dbReference type="InterPro" id="IPR020550">
    <property type="entry name" value="Inositol_monophosphatase_CS"/>
</dbReference>
<comment type="similarity">
    <text evidence="3 8">Belongs to the inositol monophosphatase superfamily.</text>
</comment>
<dbReference type="GO" id="GO:0046854">
    <property type="term" value="P:phosphatidylinositol phosphate biosynthetic process"/>
    <property type="evidence" value="ECO:0007669"/>
    <property type="project" value="InterPro"/>
</dbReference>
<dbReference type="FunFam" id="3.30.540.10:FF:000004">
    <property type="entry name" value="Inositol-1-monophosphatase"/>
    <property type="match status" value="1"/>
</dbReference>
<evidence type="ECO:0000256" key="3">
    <source>
        <dbReference type="ARBA" id="ARBA00009759"/>
    </source>
</evidence>
<dbReference type="eggNOG" id="KOG2951">
    <property type="taxonomic scope" value="Eukaryota"/>
</dbReference>
<dbReference type="OrthoDB" id="10254945at2759"/>
<feature type="binding site" evidence="7">
    <location>
        <position position="91"/>
    </location>
    <ligand>
        <name>Mg(2+)</name>
        <dbReference type="ChEBI" id="CHEBI:18420"/>
        <label>1</label>
        <note>catalytic</note>
    </ligand>
</feature>
<evidence type="ECO:0000256" key="4">
    <source>
        <dbReference type="ARBA" id="ARBA00022723"/>
    </source>
</evidence>
<dbReference type="PROSITE" id="PS00629">
    <property type="entry name" value="IMP_1"/>
    <property type="match status" value="1"/>
</dbReference>
<dbReference type="VEuPathDB" id="FungiDB:GMDG_05943"/>